<dbReference type="Proteomes" id="UP000243459">
    <property type="component" value="Chromosome 4"/>
</dbReference>
<dbReference type="EMBL" id="CM007384">
    <property type="protein sequence ID" value="ONK73560.1"/>
    <property type="molecule type" value="Genomic_DNA"/>
</dbReference>
<feature type="chain" id="PRO_5024419412" evidence="2">
    <location>
        <begin position="24"/>
        <end position="125"/>
    </location>
</feature>
<protein>
    <submittedName>
        <fullName evidence="3">Uncharacterized protein</fullName>
    </submittedName>
</protein>
<sequence length="125" mass="13138">MIIFNPRFLFLAVFAAAVTIAYSSSDECVYTIYVAKRGSVIKAGNELPIGARPRDFLRPPVSLPDARVLGGLHWADPATTSKARVPRSTPSAARGPAASRPRSAAKLPSYGAGPTAAAGSATLWR</sequence>
<gene>
    <name evidence="3" type="ORF">A4U43_C04F32920</name>
</gene>
<evidence type="ECO:0000313" key="3">
    <source>
        <dbReference type="EMBL" id="ONK73560.1"/>
    </source>
</evidence>
<reference evidence="4" key="1">
    <citation type="journal article" date="2017" name="Nat. Commun.">
        <title>The asparagus genome sheds light on the origin and evolution of a young Y chromosome.</title>
        <authorList>
            <person name="Harkess A."/>
            <person name="Zhou J."/>
            <person name="Xu C."/>
            <person name="Bowers J.E."/>
            <person name="Van der Hulst R."/>
            <person name="Ayyampalayam S."/>
            <person name="Mercati F."/>
            <person name="Riccardi P."/>
            <person name="McKain M.R."/>
            <person name="Kakrana A."/>
            <person name="Tang H."/>
            <person name="Ray J."/>
            <person name="Groenendijk J."/>
            <person name="Arikit S."/>
            <person name="Mathioni S.M."/>
            <person name="Nakano M."/>
            <person name="Shan H."/>
            <person name="Telgmann-Rauber A."/>
            <person name="Kanno A."/>
            <person name="Yue Z."/>
            <person name="Chen H."/>
            <person name="Li W."/>
            <person name="Chen Y."/>
            <person name="Xu X."/>
            <person name="Zhang Y."/>
            <person name="Luo S."/>
            <person name="Chen H."/>
            <person name="Gao J."/>
            <person name="Mao Z."/>
            <person name="Pires J.C."/>
            <person name="Luo M."/>
            <person name="Kudrna D."/>
            <person name="Wing R.A."/>
            <person name="Meyers B.C."/>
            <person name="Yi K."/>
            <person name="Kong H."/>
            <person name="Lavrijsen P."/>
            <person name="Sunseri F."/>
            <person name="Falavigna A."/>
            <person name="Ye Y."/>
            <person name="Leebens-Mack J.H."/>
            <person name="Chen G."/>
        </authorList>
    </citation>
    <scope>NUCLEOTIDE SEQUENCE [LARGE SCALE GENOMIC DNA]</scope>
    <source>
        <strain evidence="4">cv. DH0086</strain>
    </source>
</reference>
<name>A0A5P1FAL8_ASPOF</name>
<keyword evidence="4" id="KW-1185">Reference proteome</keyword>
<evidence type="ECO:0000313" key="4">
    <source>
        <dbReference type="Proteomes" id="UP000243459"/>
    </source>
</evidence>
<evidence type="ECO:0000256" key="2">
    <source>
        <dbReference type="SAM" id="SignalP"/>
    </source>
</evidence>
<feature type="signal peptide" evidence="2">
    <location>
        <begin position="1"/>
        <end position="23"/>
    </location>
</feature>
<evidence type="ECO:0000256" key="1">
    <source>
        <dbReference type="SAM" id="MobiDB-lite"/>
    </source>
</evidence>
<proteinExistence type="predicted"/>
<accession>A0A5P1FAL8</accession>
<dbReference type="AlphaFoldDB" id="A0A5P1FAL8"/>
<dbReference type="Gramene" id="ONK73560">
    <property type="protein sequence ID" value="ONK73560"/>
    <property type="gene ID" value="A4U43_C04F32920"/>
</dbReference>
<keyword evidence="2" id="KW-0732">Signal</keyword>
<organism evidence="3 4">
    <name type="scientific">Asparagus officinalis</name>
    <name type="common">Garden asparagus</name>
    <dbReference type="NCBI Taxonomy" id="4686"/>
    <lineage>
        <taxon>Eukaryota</taxon>
        <taxon>Viridiplantae</taxon>
        <taxon>Streptophyta</taxon>
        <taxon>Embryophyta</taxon>
        <taxon>Tracheophyta</taxon>
        <taxon>Spermatophyta</taxon>
        <taxon>Magnoliopsida</taxon>
        <taxon>Liliopsida</taxon>
        <taxon>Asparagales</taxon>
        <taxon>Asparagaceae</taxon>
        <taxon>Asparagoideae</taxon>
        <taxon>Asparagus</taxon>
    </lineage>
</organism>
<feature type="region of interest" description="Disordered" evidence="1">
    <location>
        <begin position="79"/>
        <end position="125"/>
    </location>
</feature>
<feature type="compositionally biased region" description="Low complexity" evidence="1">
    <location>
        <begin position="86"/>
        <end position="125"/>
    </location>
</feature>